<proteinExistence type="predicted"/>
<dbReference type="Proteomes" id="UP001151760">
    <property type="component" value="Unassembled WGS sequence"/>
</dbReference>
<dbReference type="EMBL" id="BQNB010011268">
    <property type="protein sequence ID" value="GJS88378.1"/>
    <property type="molecule type" value="Genomic_DNA"/>
</dbReference>
<evidence type="ECO:0000313" key="1">
    <source>
        <dbReference type="EMBL" id="GJS88378.1"/>
    </source>
</evidence>
<evidence type="ECO:0000313" key="2">
    <source>
        <dbReference type="Proteomes" id="UP001151760"/>
    </source>
</evidence>
<reference evidence="1" key="1">
    <citation type="journal article" date="2022" name="Int. J. Mol. Sci.">
        <title>Draft Genome of Tanacetum Coccineum: Genomic Comparison of Closely Related Tanacetum-Family Plants.</title>
        <authorList>
            <person name="Yamashiro T."/>
            <person name="Shiraishi A."/>
            <person name="Nakayama K."/>
            <person name="Satake H."/>
        </authorList>
    </citation>
    <scope>NUCLEOTIDE SEQUENCE</scope>
</reference>
<reference evidence="1" key="2">
    <citation type="submission" date="2022-01" db="EMBL/GenBank/DDBJ databases">
        <authorList>
            <person name="Yamashiro T."/>
            <person name="Shiraishi A."/>
            <person name="Satake H."/>
            <person name="Nakayama K."/>
        </authorList>
    </citation>
    <scope>NUCLEOTIDE SEQUENCE</scope>
</reference>
<sequence length="79" mass="8752">MPEDSRIPTELHLQSSLPHQLDSVFFPLLAHLQHILELVSCSSKKLLYRLNCPVLALNSDKMCCDIDNAGFGEDDDGGV</sequence>
<accession>A0ABQ4ZDS4</accession>
<comment type="caution">
    <text evidence="1">The sequence shown here is derived from an EMBL/GenBank/DDBJ whole genome shotgun (WGS) entry which is preliminary data.</text>
</comment>
<keyword evidence="2" id="KW-1185">Reference proteome</keyword>
<gene>
    <name evidence="1" type="ORF">Tco_0771014</name>
</gene>
<organism evidence="1 2">
    <name type="scientific">Tanacetum coccineum</name>
    <dbReference type="NCBI Taxonomy" id="301880"/>
    <lineage>
        <taxon>Eukaryota</taxon>
        <taxon>Viridiplantae</taxon>
        <taxon>Streptophyta</taxon>
        <taxon>Embryophyta</taxon>
        <taxon>Tracheophyta</taxon>
        <taxon>Spermatophyta</taxon>
        <taxon>Magnoliopsida</taxon>
        <taxon>eudicotyledons</taxon>
        <taxon>Gunneridae</taxon>
        <taxon>Pentapetalae</taxon>
        <taxon>asterids</taxon>
        <taxon>campanulids</taxon>
        <taxon>Asterales</taxon>
        <taxon>Asteraceae</taxon>
        <taxon>Asteroideae</taxon>
        <taxon>Anthemideae</taxon>
        <taxon>Anthemidinae</taxon>
        <taxon>Tanacetum</taxon>
    </lineage>
</organism>
<protein>
    <submittedName>
        <fullName evidence="1">Uncharacterized protein</fullName>
    </submittedName>
</protein>
<name>A0ABQ4ZDS4_9ASTR</name>